<feature type="transmembrane region" description="Helical" evidence="12">
    <location>
        <begin position="194"/>
        <end position="215"/>
    </location>
</feature>
<keyword evidence="9 12" id="KW-0472">Membrane</keyword>
<keyword evidence="6 12" id="KW-0812">Transmembrane</keyword>
<evidence type="ECO:0000256" key="4">
    <source>
        <dbReference type="ARBA" id="ARBA00022448"/>
    </source>
</evidence>
<dbReference type="RefSeq" id="XP_060279747.1">
    <property type="nucleotide sequence ID" value="XM_060424920.1"/>
</dbReference>
<evidence type="ECO:0000313" key="14">
    <source>
        <dbReference type="Proteomes" id="UP001244011"/>
    </source>
</evidence>
<dbReference type="GO" id="GO:0006811">
    <property type="term" value="P:monoatomic ion transport"/>
    <property type="evidence" value="ECO:0007669"/>
    <property type="project" value="UniProtKB-KW"/>
</dbReference>
<evidence type="ECO:0000256" key="2">
    <source>
        <dbReference type="ARBA" id="ARBA00004651"/>
    </source>
</evidence>
<accession>A0AAJ0BUW1</accession>
<sequence length="459" mass="50187">MSFYQINLAVFAAGNAYLLYRQYQRDRKPPEADLLASELAQEDSDADGDSFIENGGSVSREVVRKFQMDFFPVYALAVAADWLQGPHIYAIYKYEKGIPEKTVAALYAAGFISGAMSASFAGQLADRHGRRLACLVYCGTYALTCLTMLSDNLILLFAGRFAGGISTTLLYSVFEAWMITEYHRRDLGASNLKLGTVFGYMTTLSCIVAITSGIVGDVLVASLGGRVWPFLASVACSITAAYLIWRTWCENYGAKSVSRSSLADIRSGIATILGDKRILSLGITSCVFEGAMYLFIFFWSAALKSARAKSGSEEELPYGLIFSSFMCAMMAGSAFFSLSTPAHNKESTIFILMSMTLLVSACLSGAVLLENEKLLFWTLCAVEAAIGAYLPSMSFLKSEVVEDGVRGKVYSILRFPLNVFVVLVHSLDQEGDGHRNRVFMMLAALLMAAFFVVKRTFTA</sequence>
<evidence type="ECO:0000256" key="10">
    <source>
        <dbReference type="ARBA" id="ARBA00030646"/>
    </source>
</evidence>
<name>A0AAJ0BUW1_9PEZI</name>
<organism evidence="13 14">
    <name type="scientific">Phialemonium atrogriseum</name>
    <dbReference type="NCBI Taxonomy" id="1093897"/>
    <lineage>
        <taxon>Eukaryota</taxon>
        <taxon>Fungi</taxon>
        <taxon>Dikarya</taxon>
        <taxon>Ascomycota</taxon>
        <taxon>Pezizomycotina</taxon>
        <taxon>Sordariomycetes</taxon>
        <taxon>Sordariomycetidae</taxon>
        <taxon>Cephalothecales</taxon>
        <taxon>Cephalothecaceae</taxon>
        <taxon>Phialemonium</taxon>
    </lineage>
</organism>
<feature type="transmembrane region" description="Helical" evidence="12">
    <location>
        <begin position="132"/>
        <end position="149"/>
    </location>
</feature>
<protein>
    <recommendedName>
        <fullName evidence="3">Molybdate-anion transporter</fullName>
    </recommendedName>
    <alternativeName>
        <fullName evidence="10">Major facilitator superfamily domain-containing protein 5</fullName>
    </alternativeName>
    <alternativeName>
        <fullName evidence="11">Molybdate transporter 2 homolog</fullName>
    </alternativeName>
</protein>
<dbReference type="EMBL" id="MU839026">
    <property type="protein sequence ID" value="KAK1763534.1"/>
    <property type="molecule type" value="Genomic_DNA"/>
</dbReference>
<feature type="transmembrane region" description="Helical" evidence="12">
    <location>
        <begin position="439"/>
        <end position="457"/>
    </location>
</feature>
<dbReference type="InterPro" id="IPR036259">
    <property type="entry name" value="MFS_trans_sf"/>
</dbReference>
<feature type="transmembrane region" description="Helical" evidence="12">
    <location>
        <begin position="155"/>
        <end position="174"/>
    </location>
</feature>
<feature type="transmembrane region" description="Helical" evidence="12">
    <location>
        <begin position="70"/>
        <end position="92"/>
    </location>
</feature>
<dbReference type="Proteomes" id="UP001244011">
    <property type="component" value="Unassembled WGS sequence"/>
</dbReference>
<feature type="transmembrane region" description="Helical" evidence="12">
    <location>
        <begin position="318"/>
        <end position="338"/>
    </location>
</feature>
<feature type="transmembrane region" description="Helical" evidence="12">
    <location>
        <begin position="408"/>
        <end position="427"/>
    </location>
</feature>
<dbReference type="PANTHER" id="PTHR23516">
    <property type="entry name" value="SAM (S-ADENOSYL METHIONINE) TRANSPORTER"/>
    <property type="match status" value="1"/>
</dbReference>
<feature type="transmembrane region" description="Helical" evidence="12">
    <location>
        <begin position="350"/>
        <end position="369"/>
    </location>
</feature>
<keyword evidence="8" id="KW-0406">Ion transport</keyword>
<evidence type="ECO:0000313" key="13">
    <source>
        <dbReference type="EMBL" id="KAK1763534.1"/>
    </source>
</evidence>
<proteinExistence type="predicted"/>
<dbReference type="Pfam" id="PF05631">
    <property type="entry name" value="MFS_5"/>
    <property type="match status" value="1"/>
</dbReference>
<evidence type="ECO:0000256" key="11">
    <source>
        <dbReference type="ARBA" id="ARBA00032555"/>
    </source>
</evidence>
<dbReference type="InterPro" id="IPR008509">
    <property type="entry name" value="MOT2/MFSD5"/>
</dbReference>
<dbReference type="Gene3D" id="1.20.1250.20">
    <property type="entry name" value="MFS general substrate transporter like domains"/>
    <property type="match status" value="1"/>
</dbReference>
<dbReference type="GO" id="GO:0015098">
    <property type="term" value="F:molybdate ion transmembrane transporter activity"/>
    <property type="evidence" value="ECO:0007669"/>
    <property type="project" value="InterPro"/>
</dbReference>
<evidence type="ECO:0000256" key="9">
    <source>
        <dbReference type="ARBA" id="ARBA00023136"/>
    </source>
</evidence>
<evidence type="ECO:0000256" key="7">
    <source>
        <dbReference type="ARBA" id="ARBA00022989"/>
    </source>
</evidence>
<keyword evidence="5" id="KW-1003">Cell membrane</keyword>
<evidence type="ECO:0000256" key="5">
    <source>
        <dbReference type="ARBA" id="ARBA00022475"/>
    </source>
</evidence>
<comment type="function">
    <text evidence="1">Mediates high-affinity intracellular uptake of the rare oligo-element molybdenum.</text>
</comment>
<keyword evidence="14" id="KW-1185">Reference proteome</keyword>
<reference evidence="13" key="1">
    <citation type="submission" date="2023-06" db="EMBL/GenBank/DDBJ databases">
        <title>Genome-scale phylogeny and comparative genomics of the fungal order Sordariales.</title>
        <authorList>
            <consortium name="Lawrence Berkeley National Laboratory"/>
            <person name="Hensen N."/>
            <person name="Bonometti L."/>
            <person name="Westerberg I."/>
            <person name="Brannstrom I.O."/>
            <person name="Guillou S."/>
            <person name="Cros-Aarteil S."/>
            <person name="Calhoun S."/>
            <person name="Haridas S."/>
            <person name="Kuo A."/>
            <person name="Mondo S."/>
            <person name="Pangilinan J."/>
            <person name="Riley R."/>
            <person name="Labutti K."/>
            <person name="Andreopoulos B."/>
            <person name="Lipzen A."/>
            <person name="Chen C."/>
            <person name="Yanf M."/>
            <person name="Daum C."/>
            <person name="Ng V."/>
            <person name="Clum A."/>
            <person name="Steindorff A."/>
            <person name="Ohm R."/>
            <person name="Martin F."/>
            <person name="Silar P."/>
            <person name="Natvig D."/>
            <person name="Lalanne C."/>
            <person name="Gautier V."/>
            <person name="Ament-Velasquez S.L."/>
            <person name="Kruys A."/>
            <person name="Hutchinson M.I."/>
            <person name="Powell A.J."/>
            <person name="Barry K."/>
            <person name="Miller A.N."/>
            <person name="Grigoriev I.V."/>
            <person name="Debuchy R."/>
            <person name="Gladieux P."/>
            <person name="Thoren M.H."/>
            <person name="Johannesson H."/>
        </authorList>
    </citation>
    <scope>NUCLEOTIDE SEQUENCE</scope>
    <source>
        <strain evidence="13">8032-3</strain>
    </source>
</reference>
<keyword evidence="4" id="KW-0813">Transport</keyword>
<feature type="transmembrane region" description="Helical" evidence="12">
    <location>
        <begin position="375"/>
        <end position="396"/>
    </location>
</feature>
<feature type="transmembrane region" description="Helical" evidence="12">
    <location>
        <begin position="227"/>
        <end position="245"/>
    </location>
</feature>
<evidence type="ECO:0000256" key="6">
    <source>
        <dbReference type="ARBA" id="ARBA00022692"/>
    </source>
</evidence>
<comment type="subcellular location">
    <subcellularLocation>
        <location evidence="2">Cell membrane</location>
        <topology evidence="2">Multi-pass membrane protein</topology>
    </subcellularLocation>
</comment>
<dbReference type="GO" id="GO:0005886">
    <property type="term" value="C:plasma membrane"/>
    <property type="evidence" value="ECO:0007669"/>
    <property type="project" value="UniProtKB-SubCell"/>
</dbReference>
<evidence type="ECO:0000256" key="1">
    <source>
        <dbReference type="ARBA" id="ARBA00003019"/>
    </source>
</evidence>
<evidence type="ECO:0000256" key="8">
    <source>
        <dbReference type="ARBA" id="ARBA00023065"/>
    </source>
</evidence>
<dbReference type="SUPFAM" id="SSF103473">
    <property type="entry name" value="MFS general substrate transporter"/>
    <property type="match status" value="1"/>
</dbReference>
<evidence type="ECO:0000256" key="3">
    <source>
        <dbReference type="ARBA" id="ARBA00021242"/>
    </source>
</evidence>
<comment type="caution">
    <text evidence="13">The sequence shown here is derived from an EMBL/GenBank/DDBJ whole genome shotgun (WGS) entry which is preliminary data.</text>
</comment>
<keyword evidence="7 12" id="KW-1133">Transmembrane helix</keyword>
<dbReference type="AlphaFoldDB" id="A0AAJ0BUW1"/>
<evidence type="ECO:0000256" key="12">
    <source>
        <dbReference type="SAM" id="Phobius"/>
    </source>
</evidence>
<dbReference type="PANTHER" id="PTHR23516:SF1">
    <property type="entry name" value="MOLYBDATE-ANION TRANSPORTER"/>
    <property type="match status" value="1"/>
</dbReference>
<dbReference type="GeneID" id="85308107"/>
<feature type="transmembrane region" description="Helical" evidence="12">
    <location>
        <begin position="104"/>
        <end position="125"/>
    </location>
</feature>
<gene>
    <name evidence="13" type="ORF">QBC33DRAFT_459273</name>
</gene>
<feature type="transmembrane region" description="Helical" evidence="12">
    <location>
        <begin position="278"/>
        <end position="298"/>
    </location>
</feature>